<dbReference type="PROSITE" id="PS50948">
    <property type="entry name" value="PAN"/>
    <property type="match status" value="1"/>
</dbReference>
<feature type="region of interest" description="Disordered" evidence="1">
    <location>
        <begin position="350"/>
        <end position="372"/>
    </location>
</feature>
<feature type="compositionally biased region" description="Acidic residues" evidence="1">
    <location>
        <begin position="358"/>
        <end position="372"/>
    </location>
</feature>
<dbReference type="Gene3D" id="3.50.4.10">
    <property type="entry name" value="Hepatocyte Growth Factor"/>
    <property type="match status" value="1"/>
</dbReference>
<protein>
    <recommendedName>
        <fullName evidence="2">Apple domain-containing protein</fullName>
    </recommendedName>
</protein>
<dbReference type="SUPFAM" id="SSF57414">
    <property type="entry name" value="Hairpin loop containing domain-like"/>
    <property type="match status" value="1"/>
</dbReference>
<name>A0A498SPY9_ACAVI</name>
<dbReference type="CDD" id="cd01099">
    <property type="entry name" value="PAN_AP_HGF"/>
    <property type="match status" value="1"/>
</dbReference>
<dbReference type="InterPro" id="IPR003609">
    <property type="entry name" value="Pan_app"/>
</dbReference>
<sequence length="372" mass="41868">MPNHVLYGTAFAAETNVSVEECKCYCMNAEKQYGMECRSIEYYFDSRTCLLNNLSRTTNPKNFNHSIASRLMHSYFDKNCSTQNDEFLTYTKEKCLFVTNLAIVNTNSSLNFTNKIDSDRNAISQSDKVTSAYNNNNRDLTDGLVISKINLIHFTEYATPSNYDDLSQGVSKEEDKDKKSEKVSELQHSDLTTPHATTIIPANENFTDFTTISDSSSEPNNTTAILVTTTPVEMDYAISNQTFKKTTPSTEIATYPNLGKCDYSAIYQTSFRGTKLIKRILVSSPQQCFYGCHFEGCRSSNLIPVDNQTNSCELFSDALIDYRTSDVLVYDGGSVYFDGIKCTAKRRKVNDSSSENDNSIDNEETIDSEQFV</sequence>
<feature type="domain" description="Apple" evidence="2">
    <location>
        <begin position="1"/>
        <end position="80"/>
    </location>
</feature>
<dbReference type="SMART" id="SM00473">
    <property type="entry name" value="PAN_AP"/>
    <property type="match status" value="2"/>
</dbReference>
<evidence type="ECO:0000313" key="4">
    <source>
        <dbReference type="Proteomes" id="UP000276991"/>
    </source>
</evidence>
<evidence type="ECO:0000313" key="3">
    <source>
        <dbReference type="EMBL" id="VBB34425.1"/>
    </source>
</evidence>
<dbReference type="EMBL" id="UPTC01003495">
    <property type="protein sequence ID" value="VBB34425.1"/>
    <property type="molecule type" value="Genomic_DNA"/>
</dbReference>
<feature type="region of interest" description="Disordered" evidence="1">
    <location>
        <begin position="163"/>
        <end position="190"/>
    </location>
</feature>
<reference evidence="3 4" key="1">
    <citation type="submission" date="2018-08" db="EMBL/GenBank/DDBJ databases">
        <authorList>
            <person name="Laetsch R D."/>
            <person name="Stevens L."/>
            <person name="Kumar S."/>
            <person name="Blaxter L. M."/>
        </authorList>
    </citation>
    <scope>NUCLEOTIDE SEQUENCE [LARGE SCALE GENOMIC DNA]</scope>
</reference>
<gene>
    <name evidence="3" type="ORF">NAV_LOCUS9216</name>
</gene>
<accession>A0A498SPY9</accession>
<feature type="compositionally biased region" description="Basic and acidic residues" evidence="1">
    <location>
        <begin position="171"/>
        <end position="188"/>
    </location>
</feature>
<evidence type="ECO:0000259" key="2">
    <source>
        <dbReference type="PROSITE" id="PS50948"/>
    </source>
</evidence>
<organism evidence="3 4">
    <name type="scientific">Acanthocheilonema viteae</name>
    <name type="common">Filarial nematode worm</name>
    <name type="synonym">Dipetalonema viteae</name>
    <dbReference type="NCBI Taxonomy" id="6277"/>
    <lineage>
        <taxon>Eukaryota</taxon>
        <taxon>Metazoa</taxon>
        <taxon>Ecdysozoa</taxon>
        <taxon>Nematoda</taxon>
        <taxon>Chromadorea</taxon>
        <taxon>Rhabditida</taxon>
        <taxon>Spirurina</taxon>
        <taxon>Spiruromorpha</taxon>
        <taxon>Filarioidea</taxon>
        <taxon>Onchocercidae</taxon>
        <taxon>Acanthocheilonema</taxon>
    </lineage>
</organism>
<evidence type="ECO:0000256" key="1">
    <source>
        <dbReference type="SAM" id="MobiDB-lite"/>
    </source>
</evidence>
<dbReference type="Proteomes" id="UP000276991">
    <property type="component" value="Unassembled WGS sequence"/>
</dbReference>
<dbReference type="AlphaFoldDB" id="A0A498SPY9"/>
<keyword evidence="4" id="KW-1185">Reference proteome</keyword>
<dbReference type="OrthoDB" id="5816936at2759"/>
<proteinExistence type="predicted"/>
<dbReference type="Pfam" id="PF00024">
    <property type="entry name" value="PAN_1"/>
    <property type="match status" value="1"/>
</dbReference>
<dbReference type="STRING" id="6277.A0A498SPY9"/>